<proteinExistence type="predicted"/>
<name>A0A8H5C099_9AGAR</name>
<accession>A0A8H5C099</accession>
<protein>
    <submittedName>
        <fullName evidence="2">Uncharacterized protein</fullName>
    </submittedName>
</protein>
<sequence length="164" mass="18021">MACYRNNDINADGCVYVANAREVRTQVGARCRDSVLRESRRRARTTGSRSASCAELTNGVGSTQEYSVAKYPAFKLQGVLSRRIGLGKARRTTAKHDDNRKYAQFECTTAPASLRHFDVDALKSQPPIAVQLLDKLRTSPIFSQKPTNTPRLPSASTMMGSPPS</sequence>
<gene>
    <name evidence="2" type="ORF">D9611_005345</name>
</gene>
<dbReference type="OrthoDB" id="10395397at2759"/>
<keyword evidence="3" id="KW-1185">Reference proteome</keyword>
<dbReference type="Proteomes" id="UP000541558">
    <property type="component" value="Unassembled WGS sequence"/>
</dbReference>
<organism evidence="2 3">
    <name type="scientific">Ephemerocybe angulata</name>
    <dbReference type="NCBI Taxonomy" id="980116"/>
    <lineage>
        <taxon>Eukaryota</taxon>
        <taxon>Fungi</taxon>
        <taxon>Dikarya</taxon>
        <taxon>Basidiomycota</taxon>
        <taxon>Agaricomycotina</taxon>
        <taxon>Agaricomycetes</taxon>
        <taxon>Agaricomycetidae</taxon>
        <taxon>Agaricales</taxon>
        <taxon>Agaricineae</taxon>
        <taxon>Psathyrellaceae</taxon>
        <taxon>Ephemerocybe</taxon>
    </lineage>
</organism>
<evidence type="ECO:0000313" key="2">
    <source>
        <dbReference type="EMBL" id="KAF5332730.1"/>
    </source>
</evidence>
<comment type="caution">
    <text evidence="2">The sequence shown here is derived from an EMBL/GenBank/DDBJ whole genome shotgun (WGS) entry which is preliminary data.</text>
</comment>
<reference evidence="2 3" key="1">
    <citation type="journal article" date="2020" name="ISME J.">
        <title>Uncovering the hidden diversity of litter-decomposition mechanisms in mushroom-forming fungi.</title>
        <authorList>
            <person name="Floudas D."/>
            <person name="Bentzer J."/>
            <person name="Ahren D."/>
            <person name="Johansson T."/>
            <person name="Persson P."/>
            <person name="Tunlid A."/>
        </authorList>
    </citation>
    <scope>NUCLEOTIDE SEQUENCE [LARGE SCALE GENOMIC DNA]</scope>
    <source>
        <strain evidence="2 3">CBS 175.51</strain>
    </source>
</reference>
<dbReference type="AlphaFoldDB" id="A0A8H5C099"/>
<evidence type="ECO:0000313" key="3">
    <source>
        <dbReference type="Proteomes" id="UP000541558"/>
    </source>
</evidence>
<evidence type="ECO:0000256" key="1">
    <source>
        <dbReference type="SAM" id="MobiDB-lite"/>
    </source>
</evidence>
<feature type="region of interest" description="Disordered" evidence="1">
    <location>
        <begin position="141"/>
        <end position="164"/>
    </location>
</feature>
<dbReference type="EMBL" id="JAACJK010000110">
    <property type="protein sequence ID" value="KAF5332730.1"/>
    <property type="molecule type" value="Genomic_DNA"/>
</dbReference>